<accession>A0A4U7JCW5</accession>
<dbReference type="Proteomes" id="UP000306409">
    <property type="component" value="Chromosome"/>
</dbReference>
<evidence type="ECO:0000313" key="2">
    <source>
        <dbReference type="Proteomes" id="UP000306409"/>
    </source>
</evidence>
<protein>
    <submittedName>
        <fullName evidence="1">PIG-L family deacetylase</fullName>
    </submittedName>
</protein>
<reference evidence="1 2" key="1">
    <citation type="submission" date="2020-09" db="EMBL/GenBank/DDBJ databases">
        <title>Characterization and genome sequencing of Ruminiclostridium sp. nov. MA18.</title>
        <authorList>
            <person name="Rettenmaier R."/>
            <person name="Kowollik M.-L."/>
            <person name="Liebl W."/>
            <person name="Zverlov V."/>
        </authorList>
    </citation>
    <scope>NUCLEOTIDE SEQUENCE [LARGE SCALE GENOMIC DNA]</scope>
    <source>
        <strain evidence="1 2">MA18</strain>
    </source>
</reference>
<name>A0A4U7JCW5_9FIRM</name>
<keyword evidence="2" id="KW-1185">Reference proteome</keyword>
<dbReference type="InterPro" id="IPR024078">
    <property type="entry name" value="LmbE-like_dom_sf"/>
</dbReference>
<sequence length="282" mass="31776">MKFKKADAELFIPDGKPVAVALKRTTCMAISAHQDDIEIMAYHGIAQCFGRDDEWFCGVVVTDGAGSPRNGRYEKYTDEEMKKTRKLEQKKAAYVGEYGALALLGYTSSEAKDRNNKEVVEEIKELIKEAKPKVVYTHNLADKHDTHVAVAIRVINAIRLLPEEFRPQKVYGCEVWRGLDWLNSEDKVLFDVSAHANIAAAVLGVHDSQICGGKRYDLATEGRRLANATYSESHKTDCSNALSYAMDLTPLIKDDSLDISQYIQSYIERFRNDVIDRINAFM</sequence>
<proteinExistence type="predicted"/>
<dbReference type="Pfam" id="PF02585">
    <property type="entry name" value="PIG-L"/>
    <property type="match status" value="1"/>
</dbReference>
<dbReference type="RefSeq" id="WP_137698472.1">
    <property type="nucleotide sequence ID" value="NZ_CP061336.1"/>
</dbReference>
<dbReference type="OrthoDB" id="282207at2"/>
<organism evidence="1 2">
    <name type="scientific">Ruminiclostridium herbifermentans</name>
    <dbReference type="NCBI Taxonomy" id="2488810"/>
    <lineage>
        <taxon>Bacteria</taxon>
        <taxon>Bacillati</taxon>
        <taxon>Bacillota</taxon>
        <taxon>Clostridia</taxon>
        <taxon>Eubacteriales</taxon>
        <taxon>Oscillospiraceae</taxon>
        <taxon>Ruminiclostridium</taxon>
    </lineage>
</organism>
<dbReference type="SUPFAM" id="SSF102588">
    <property type="entry name" value="LmbE-like"/>
    <property type="match status" value="1"/>
</dbReference>
<evidence type="ECO:0000313" key="1">
    <source>
        <dbReference type="EMBL" id="QNU68092.1"/>
    </source>
</evidence>
<dbReference type="InterPro" id="IPR003737">
    <property type="entry name" value="GlcNAc_PI_deacetylase-related"/>
</dbReference>
<dbReference type="Gene3D" id="3.40.50.10320">
    <property type="entry name" value="LmbE-like"/>
    <property type="match status" value="1"/>
</dbReference>
<gene>
    <name evidence="1" type="ORF">EHE19_006545</name>
</gene>
<dbReference type="KEGG" id="rher:EHE19_006545"/>
<dbReference type="AlphaFoldDB" id="A0A4U7JCW5"/>
<dbReference type="EMBL" id="CP061336">
    <property type="protein sequence ID" value="QNU68092.1"/>
    <property type="molecule type" value="Genomic_DNA"/>
</dbReference>